<dbReference type="InterPro" id="IPR001005">
    <property type="entry name" value="SANT/Myb"/>
</dbReference>
<dbReference type="CDD" id="cd00167">
    <property type="entry name" value="SANT"/>
    <property type="match status" value="2"/>
</dbReference>
<dbReference type="PANTHER" id="PTHR45675:SF30">
    <property type="entry name" value="TRANSCRIPTION FACTOR MYB62"/>
    <property type="match status" value="1"/>
</dbReference>
<dbReference type="Proteomes" id="UP000834106">
    <property type="component" value="Chromosome 21"/>
</dbReference>
<dbReference type="SUPFAM" id="SSF46689">
    <property type="entry name" value="Homeodomain-like"/>
    <property type="match status" value="1"/>
</dbReference>
<protein>
    <submittedName>
        <fullName evidence="10">Uncharacterized protein</fullName>
    </submittedName>
</protein>
<gene>
    <name evidence="10" type="ORF">FPE_LOCUS32821</name>
</gene>
<evidence type="ECO:0000256" key="3">
    <source>
        <dbReference type="ARBA" id="ARBA00023015"/>
    </source>
</evidence>
<feature type="region of interest" description="Disordered" evidence="7">
    <location>
        <begin position="152"/>
        <end position="180"/>
    </location>
</feature>
<dbReference type="GO" id="GO:0005634">
    <property type="term" value="C:nucleus"/>
    <property type="evidence" value="ECO:0007669"/>
    <property type="project" value="UniProtKB-SubCell"/>
</dbReference>
<dbReference type="SMART" id="SM00717">
    <property type="entry name" value="SANT"/>
    <property type="match status" value="2"/>
</dbReference>
<evidence type="ECO:0000259" key="9">
    <source>
        <dbReference type="PROSITE" id="PS51294"/>
    </source>
</evidence>
<dbReference type="EMBL" id="OU503056">
    <property type="protein sequence ID" value="CAI9785391.1"/>
    <property type="molecule type" value="Genomic_DNA"/>
</dbReference>
<dbReference type="Pfam" id="PF00249">
    <property type="entry name" value="Myb_DNA-binding"/>
    <property type="match status" value="2"/>
</dbReference>
<keyword evidence="11" id="KW-1185">Reference proteome</keyword>
<dbReference type="PROSITE" id="PS50090">
    <property type="entry name" value="MYB_LIKE"/>
    <property type="match status" value="2"/>
</dbReference>
<dbReference type="FunFam" id="1.10.10.60:FF:000011">
    <property type="entry name" value="Myb transcription factor"/>
    <property type="match status" value="1"/>
</dbReference>
<dbReference type="InterPro" id="IPR009057">
    <property type="entry name" value="Homeodomain-like_sf"/>
</dbReference>
<evidence type="ECO:0000256" key="4">
    <source>
        <dbReference type="ARBA" id="ARBA00023125"/>
    </source>
</evidence>
<keyword evidence="3" id="KW-0805">Transcription regulation</keyword>
<dbReference type="GO" id="GO:0043565">
    <property type="term" value="F:sequence-specific DNA binding"/>
    <property type="evidence" value="ECO:0007669"/>
    <property type="project" value="InterPro"/>
</dbReference>
<dbReference type="PANTHER" id="PTHR45675">
    <property type="entry name" value="MYB TRANSCRIPTION FACTOR-RELATED-RELATED"/>
    <property type="match status" value="1"/>
</dbReference>
<keyword evidence="2" id="KW-0677">Repeat</keyword>
<sequence length="282" mass="32711">MSRLPGINTNTHEDAYELRRGPWTVEEDDLLVHYITSHGEGRWNYLAKFAGLKRTGKSCRLRWLNYLKPDIKHGNLTPQEQLLILELHCKWGNRWSKIAQHLPGRTDNEIKNYWRTRVQKQARQLKIDANSKKFHEAIRRFWVPRLLEKMEQNSSETSSPSSSISTLETQTPISTTPCPKYRSQVNNSDKHMGYSHSNSIESGIISQPTAENSEINTAYDNSFQDDGYHMDISSNNMLEMESQQEILLSQCQQMAEIDWFGETVAGTFWNADEFGILENHNY</sequence>
<evidence type="ECO:0000256" key="2">
    <source>
        <dbReference type="ARBA" id="ARBA00022737"/>
    </source>
</evidence>
<evidence type="ECO:0000313" key="10">
    <source>
        <dbReference type="EMBL" id="CAI9785391.1"/>
    </source>
</evidence>
<evidence type="ECO:0000256" key="7">
    <source>
        <dbReference type="SAM" id="MobiDB-lite"/>
    </source>
</evidence>
<dbReference type="InterPro" id="IPR044676">
    <property type="entry name" value="EOBI/EOBII-like_plant"/>
</dbReference>
<dbReference type="Gene3D" id="1.10.10.60">
    <property type="entry name" value="Homeodomain-like"/>
    <property type="match status" value="2"/>
</dbReference>
<evidence type="ECO:0000259" key="8">
    <source>
        <dbReference type="PROSITE" id="PS50090"/>
    </source>
</evidence>
<keyword evidence="4" id="KW-0238">DNA-binding</keyword>
<accession>A0AAD2AFZ3</accession>
<feature type="domain" description="Myb-like" evidence="8">
    <location>
        <begin position="68"/>
        <end position="118"/>
    </location>
</feature>
<keyword evidence="6" id="KW-0539">Nucleus</keyword>
<keyword evidence="5" id="KW-0804">Transcription</keyword>
<organism evidence="10 11">
    <name type="scientific">Fraxinus pennsylvanica</name>
    <dbReference type="NCBI Taxonomy" id="56036"/>
    <lineage>
        <taxon>Eukaryota</taxon>
        <taxon>Viridiplantae</taxon>
        <taxon>Streptophyta</taxon>
        <taxon>Embryophyta</taxon>
        <taxon>Tracheophyta</taxon>
        <taxon>Spermatophyta</taxon>
        <taxon>Magnoliopsida</taxon>
        <taxon>eudicotyledons</taxon>
        <taxon>Gunneridae</taxon>
        <taxon>Pentapetalae</taxon>
        <taxon>asterids</taxon>
        <taxon>lamiids</taxon>
        <taxon>Lamiales</taxon>
        <taxon>Oleaceae</taxon>
        <taxon>Oleeae</taxon>
        <taxon>Fraxinus</taxon>
    </lineage>
</organism>
<dbReference type="GO" id="GO:0003700">
    <property type="term" value="F:DNA-binding transcription factor activity"/>
    <property type="evidence" value="ECO:0007669"/>
    <property type="project" value="InterPro"/>
</dbReference>
<evidence type="ECO:0000256" key="1">
    <source>
        <dbReference type="ARBA" id="ARBA00004123"/>
    </source>
</evidence>
<feature type="domain" description="Myb-like" evidence="8">
    <location>
        <begin position="15"/>
        <end position="67"/>
    </location>
</feature>
<reference evidence="10" key="1">
    <citation type="submission" date="2023-05" db="EMBL/GenBank/DDBJ databases">
        <authorList>
            <person name="Huff M."/>
        </authorList>
    </citation>
    <scope>NUCLEOTIDE SEQUENCE</scope>
</reference>
<feature type="compositionally biased region" description="Low complexity" evidence="7">
    <location>
        <begin position="154"/>
        <end position="165"/>
    </location>
</feature>
<feature type="domain" description="HTH myb-type" evidence="9">
    <location>
        <begin position="17"/>
        <end position="67"/>
    </location>
</feature>
<evidence type="ECO:0000313" key="11">
    <source>
        <dbReference type="Proteomes" id="UP000834106"/>
    </source>
</evidence>
<evidence type="ECO:0000256" key="5">
    <source>
        <dbReference type="ARBA" id="ARBA00023163"/>
    </source>
</evidence>
<dbReference type="AlphaFoldDB" id="A0AAD2AFZ3"/>
<feature type="compositionally biased region" description="Polar residues" evidence="7">
    <location>
        <begin position="166"/>
        <end position="180"/>
    </location>
</feature>
<evidence type="ECO:0000256" key="6">
    <source>
        <dbReference type="ARBA" id="ARBA00023242"/>
    </source>
</evidence>
<comment type="subcellular location">
    <subcellularLocation>
        <location evidence="1">Nucleus</location>
    </subcellularLocation>
</comment>
<dbReference type="FunFam" id="1.10.10.60:FF:000107">
    <property type="entry name" value="MYB transcription factor"/>
    <property type="match status" value="1"/>
</dbReference>
<proteinExistence type="predicted"/>
<feature type="domain" description="HTH myb-type" evidence="9">
    <location>
        <begin position="68"/>
        <end position="122"/>
    </location>
</feature>
<dbReference type="PROSITE" id="PS51294">
    <property type="entry name" value="HTH_MYB"/>
    <property type="match status" value="2"/>
</dbReference>
<dbReference type="InterPro" id="IPR017930">
    <property type="entry name" value="Myb_dom"/>
</dbReference>
<name>A0AAD2AFZ3_9LAMI</name>